<dbReference type="NCBIfam" id="NF011396">
    <property type="entry name" value="PRK14821.1"/>
    <property type="match status" value="1"/>
</dbReference>
<keyword evidence="7 10" id="KW-0546">Nucleotide metabolism</keyword>
<dbReference type="GO" id="GO:0005737">
    <property type="term" value="C:cytoplasm"/>
    <property type="evidence" value="ECO:0007669"/>
    <property type="project" value="TreeGrafter"/>
</dbReference>
<evidence type="ECO:0000256" key="10">
    <source>
        <dbReference type="HAMAP-Rule" id="MF_01405"/>
    </source>
</evidence>
<dbReference type="SMR" id="A0A832SVR9"/>
<dbReference type="CDD" id="cd00515">
    <property type="entry name" value="HAM1"/>
    <property type="match status" value="1"/>
</dbReference>
<evidence type="ECO:0000256" key="5">
    <source>
        <dbReference type="ARBA" id="ARBA00022801"/>
    </source>
</evidence>
<feature type="binding site" evidence="10">
    <location>
        <begin position="169"/>
        <end position="170"/>
    </location>
    <ligand>
        <name>substrate</name>
    </ligand>
</feature>
<dbReference type="GO" id="GO:0000166">
    <property type="term" value="F:nucleotide binding"/>
    <property type="evidence" value="ECO:0007669"/>
    <property type="project" value="UniProtKB-KW"/>
</dbReference>
<comment type="function">
    <text evidence="10">Pyrophosphatase that catalyzes the hydrolysis of nucleoside triphosphates to their monophosphate derivatives, with a high preference for the non-canonical purine nucleotides XTP (xanthosine triphosphate), dITP (deoxyinosine triphosphate) and ITP. Seems to function as a house-cleaning enzyme that removes non-canonical purine nucleotides from the nucleotide pool, thus preventing their incorporation into DNA/RNA and avoiding chromosomal lesions.</text>
</comment>
<name>A0A832SVR9_9EURY</name>
<comment type="catalytic activity">
    <reaction evidence="9 10">
        <text>XTP + H2O = XMP + diphosphate + H(+)</text>
        <dbReference type="Rhea" id="RHEA:28610"/>
        <dbReference type="ChEBI" id="CHEBI:15377"/>
        <dbReference type="ChEBI" id="CHEBI:15378"/>
        <dbReference type="ChEBI" id="CHEBI:33019"/>
        <dbReference type="ChEBI" id="CHEBI:57464"/>
        <dbReference type="ChEBI" id="CHEBI:61314"/>
        <dbReference type="EC" id="3.6.1.66"/>
    </reaction>
</comment>
<comment type="similarity">
    <text evidence="1 10 11">Belongs to the HAM1 NTPase family.</text>
</comment>
<feature type="binding site" evidence="10">
    <location>
        <position position="66"/>
    </location>
    <ligand>
        <name>substrate</name>
    </ligand>
</feature>
<dbReference type="PANTHER" id="PTHR11067">
    <property type="entry name" value="INOSINE TRIPHOSPHATE PYROPHOSPHATASE/HAM1 PROTEIN"/>
    <property type="match status" value="1"/>
</dbReference>
<comment type="catalytic activity">
    <reaction evidence="8 10">
        <text>dITP + H2O = dIMP + diphosphate + H(+)</text>
        <dbReference type="Rhea" id="RHEA:28342"/>
        <dbReference type="ChEBI" id="CHEBI:15377"/>
        <dbReference type="ChEBI" id="CHEBI:15378"/>
        <dbReference type="ChEBI" id="CHEBI:33019"/>
        <dbReference type="ChEBI" id="CHEBI:61194"/>
        <dbReference type="ChEBI" id="CHEBI:61382"/>
        <dbReference type="EC" id="3.6.1.66"/>
    </reaction>
</comment>
<evidence type="ECO:0000256" key="11">
    <source>
        <dbReference type="RuleBase" id="RU003781"/>
    </source>
</evidence>
<evidence type="ECO:0000313" key="13">
    <source>
        <dbReference type="Proteomes" id="UP000619545"/>
    </source>
</evidence>
<accession>A0A832SVR9</accession>
<keyword evidence="3 10" id="KW-0479">Metal-binding</keyword>
<dbReference type="GO" id="GO:0017111">
    <property type="term" value="F:ribonucleoside triphosphate phosphatase activity"/>
    <property type="evidence" value="ECO:0007669"/>
    <property type="project" value="InterPro"/>
</dbReference>
<dbReference type="SUPFAM" id="SSF52972">
    <property type="entry name" value="ITPase-like"/>
    <property type="match status" value="1"/>
</dbReference>
<dbReference type="GO" id="GO:0035870">
    <property type="term" value="F:dITP diphosphatase activity"/>
    <property type="evidence" value="ECO:0007669"/>
    <property type="project" value="UniProtKB-UniRule"/>
</dbReference>
<feature type="binding site" evidence="10">
    <location>
        <begin position="7"/>
        <end position="12"/>
    </location>
    <ligand>
        <name>substrate</name>
    </ligand>
</feature>
<dbReference type="Gene3D" id="3.90.950.10">
    <property type="match status" value="1"/>
</dbReference>
<comment type="catalytic activity">
    <reaction evidence="10">
        <text>ITP + H2O = IMP + diphosphate + H(+)</text>
        <dbReference type="Rhea" id="RHEA:29399"/>
        <dbReference type="ChEBI" id="CHEBI:15377"/>
        <dbReference type="ChEBI" id="CHEBI:15378"/>
        <dbReference type="ChEBI" id="CHEBI:33019"/>
        <dbReference type="ChEBI" id="CHEBI:58053"/>
        <dbReference type="ChEBI" id="CHEBI:61402"/>
        <dbReference type="EC" id="3.6.1.66"/>
    </reaction>
</comment>
<dbReference type="GO" id="GO:0036220">
    <property type="term" value="F:ITP diphosphatase activity"/>
    <property type="evidence" value="ECO:0007669"/>
    <property type="project" value="UniProtKB-UniRule"/>
</dbReference>
<dbReference type="GO" id="GO:0009117">
    <property type="term" value="P:nucleotide metabolic process"/>
    <property type="evidence" value="ECO:0007669"/>
    <property type="project" value="UniProtKB-KW"/>
</dbReference>
<dbReference type="Pfam" id="PF01725">
    <property type="entry name" value="Ham1p_like"/>
    <property type="match status" value="1"/>
</dbReference>
<comment type="cofactor">
    <cofactor evidence="10">
        <name>Mg(2+)</name>
        <dbReference type="ChEBI" id="CHEBI:18420"/>
    </cofactor>
    <text evidence="10">Binds 1 Mg(2+) ion per subunit.</text>
</comment>
<dbReference type="EMBL" id="DUJS01000005">
    <property type="protein sequence ID" value="HII71067.1"/>
    <property type="molecule type" value="Genomic_DNA"/>
</dbReference>
<comment type="subunit">
    <text evidence="2 10">Homodimer.</text>
</comment>
<evidence type="ECO:0000256" key="8">
    <source>
        <dbReference type="ARBA" id="ARBA00051875"/>
    </source>
</evidence>
<dbReference type="AlphaFoldDB" id="A0A832SVR9"/>
<dbReference type="GO" id="GO:0036222">
    <property type="term" value="F:XTP diphosphatase activity"/>
    <property type="evidence" value="ECO:0007669"/>
    <property type="project" value="UniProtKB-UniRule"/>
</dbReference>
<reference evidence="12" key="1">
    <citation type="journal article" date="2020" name="bioRxiv">
        <title>A rank-normalized archaeal taxonomy based on genome phylogeny resolves widespread incomplete and uneven classifications.</title>
        <authorList>
            <person name="Rinke C."/>
            <person name="Chuvochina M."/>
            <person name="Mussig A.J."/>
            <person name="Chaumeil P.-A."/>
            <person name="Waite D.W."/>
            <person name="Whitman W.B."/>
            <person name="Parks D.H."/>
            <person name="Hugenholtz P."/>
        </authorList>
    </citation>
    <scope>NUCLEOTIDE SEQUENCE</scope>
    <source>
        <strain evidence="12">UBA8853</strain>
    </source>
</reference>
<dbReference type="NCBIfam" id="TIGR00042">
    <property type="entry name" value="RdgB/HAM1 family non-canonical purine NTP pyrophosphatase"/>
    <property type="match status" value="1"/>
</dbReference>
<dbReference type="EC" id="3.6.1.66" evidence="10"/>
<dbReference type="Proteomes" id="UP000619545">
    <property type="component" value="Unassembled WGS sequence"/>
</dbReference>
<dbReference type="FunFam" id="3.90.950.10:FF:000001">
    <property type="entry name" value="dITP/XTP pyrophosphatase"/>
    <property type="match status" value="1"/>
</dbReference>
<feature type="binding site" evidence="10">
    <location>
        <position position="164"/>
    </location>
    <ligand>
        <name>substrate</name>
    </ligand>
</feature>
<comment type="caution">
    <text evidence="12">The sequence shown here is derived from an EMBL/GenBank/DDBJ whole genome shotgun (WGS) entry which is preliminary data.</text>
</comment>
<sequence length="188" mass="20899">MKVLFATGNIGKYHEAKQILARYGIEVERVDLDYPELQSDSLEEIAAYGARYCAESLGQPVIVEDSGLFIEALNGFPGPYSAYVFDTIGNEGILKLLEGEENRKAEFISVVGYCEPGGRPVTFTGEIRGRIAEEPRGEEGFGYDPIFIPEGEDSTFAELGVEEKCKISHRTKALERFAEWYKNNVAGR</sequence>
<dbReference type="OMA" id="YDPIFQP"/>
<evidence type="ECO:0000256" key="2">
    <source>
        <dbReference type="ARBA" id="ARBA00011738"/>
    </source>
</evidence>
<feature type="active site" description="Proton acceptor" evidence="10">
    <location>
        <position position="65"/>
    </location>
</feature>
<dbReference type="RefSeq" id="WP_011019962.1">
    <property type="nucleotide sequence ID" value="NZ_DUJS01000005.1"/>
</dbReference>
<feature type="binding site" evidence="10">
    <location>
        <position position="65"/>
    </location>
    <ligand>
        <name>Mg(2+)</name>
        <dbReference type="ChEBI" id="CHEBI:18420"/>
    </ligand>
</feature>
<proteinExistence type="inferred from homology"/>
<dbReference type="PANTHER" id="PTHR11067:SF9">
    <property type="entry name" value="INOSINE TRIPHOSPHATE PYROPHOSPHATASE"/>
    <property type="match status" value="1"/>
</dbReference>
<gene>
    <name evidence="12" type="ORF">HA336_07550</name>
</gene>
<dbReference type="InterPro" id="IPR029001">
    <property type="entry name" value="ITPase-like_fam"/>
</dbReference>
<keyword evidence="5 10" id="KW-0378">Hydrolase</keyword>
<dbReference type="InterPro" id="IPR002637">
    <property type="entry name" value="RdgB/HAM1"/>
</dbReference>
<evidence type="ECO:0000256" key="7">
    <source>
        <dbReference type="ARBA" id="ARBA00023080"/>
    </source>
</evidence>
<protein>
    <recommendedName>
        <fullName evidence="10">dITP/XTP pyrophosphatase</fullName>
        <ecNumber evidence="10">3.6.1.66</ecNumber>
    </recommendedName>
    <alternativeName>
        <fullName evidence="10">Non-canonical purine NTP pyrophosphatase</fullName>
    </alternativeName>
    <alternativeName>
        <fullName evidence="10">Non-standard purine NTP pyrophosphatase</fullName>
    </alternativeName>
    <alternativeName>
        <fullName evidence="10">Nucleoside-triphosphate diphosphatase</fullName>
    </alternativeName>
    <alternativeName>
        <fullName evidence="10">Nucleoside-triphosphate pyrophosphatase</fullName>
        <shortName evidence="10">NTPase</shortName>
    </alternativeName>
</protein>
<keyword evidence="4 10" id="KW-0547">Nucleotide-binding</keyword>
<evidence type="ECO:0000256" key="1">
    <source>
        <dbReference type="ARBA" id="ARBA00008023"/>
    </source>
</evidence>
<organism evidence="12 13">
    <name type="scientific">Methanopyrus kandleri</name>
    <dbReference type="NCBI Taxonomy" id="2320"/>
    <lineage>
        <taxon>Archaea</taxon>
        <taxon>Methanobacteriati</taxon>
        <taxon>Methanobacteriota</taxon>
        <taxon>Methanomada group</taxon>
        <taxon>Methanopyri</taxon>
        <taxon>Methanopyrales</taxon>
        <taxon>Methanopyraceae</taxon>
        <taxon>Methanopyrus</taxon>
    </lineage>
</organism>
<evidence type="ECO:0000256" key="3">
    <source>
        <dbReference type="ARBA" id="ARBA00022723"/>
    </source>
</evidence>
<evidence type="ECO:0000313" key="12">
    <source>
        <dbReference type="EMBL" id="HII71067.1"/>
    </source>
</evidence>
<evidence type="ECO:0000256" key="9">
    <source>
        <dbReference type="ARBA" id="ARBA00052017"/>
    </source>
</evidence>
<dbReference type="GO" id="GO:0046872">
    <property type="term" value="F:metal ion binding"/>
    <property type="evidence" value="ECO:0007669"/>
    <property type="project" value="UniProtKB-KW"/>
</dbReference>
<feature type="binding site" evidence="10">
    <location>
        <position position="36"/>
    </location>
    <ligand>
        <name>Mg(2+)</name>
        <dbReference type="ChEBI" id="CHEBI:18420"/>
    </ligand>
</feature>
<dbReference type="HAMAP" id="MF_01405">
    <property type="entry name" value="Non_canon_purine_NTPase"/>
    <property type="match status" value="1"/>
</dbReference>
<dbReference type="GeneID" id="1478189"/>
<feature type="binding site" evidence="10">
    <location>
        <begin position="141"/>
        <end position="144"/>
    </location>
    <ligand>
        <name>substrate</name>
    </ligand>
</feature>
<evidence type="ECO:0000256" key="6">
    <source>
        <dbReference type="ARBA" id="ARBA00022842"/>
    </source>
</evidence>
<dbReference type="GO" id="GO:0009146">
    <property type="term" value="P:purine nucleoside triphosphate catabolic process"/>
    <property type="evidence" value="ECO:0007669"/>
    <property type="project" value="UniProtKB-UniRule"/>
</dbReference>
<dbReference type="InterPro" id="IPR020922">
    <property type="entry name" value="dITP/XTP_pyrophosphatase"/>
</dbReference>
<evidence type="ECO:0000256" key="4">
    <source>
        <dbReference type="ARBA" id="ARBA00022741"/>
    </source>
</evidence>
<keyword evidence="6 10" id="KW-0460">Magnesium</keyword>